<dbReference type="Gene3D" id="3.30.460.10">
    <property type="entry name" value="Beta Polymerase, domain 2"/>
    <property type="match status" value="1"/>
</dbReference>
<dbReference type="AlphaFoldDB" id="A0A0V8HDB7"/>
<reference evidence="3" key="1">
    <citation type="submission" date="2016-08" db="EMBL/GenBank/DDBJ databases">
        <authorList>
            <person name="Varghese N."/>
            <person name="Submissions Spin"/>
        </authorList>
    </citation>
    <scope>NUCLEOTIDE SEQUENCE [LARGE SCALE GENOMIC DNA]</scope>
    <source>
        <strain evidence="3">SGD-1123</strain>
    </source>
</reference>
<dbReference type="InterPro" id="IPR002934">
    <property type="entry name" value="Polymerase_NTP_transf_dom"/>
</dbReference>
<proteinExistence type="predicted"/>
<dbReference type="Proteomes" id="UP000181997">
    <property type="component" value="Unassembled WGS sequence"/>
</dbReference>
<keyword evidence="3" id="KW-1185">Reference proteome</keyword>
<organism evidence="2 3">
    <name type="scientific">[Bacillus] enclensis</name>
    <dbReference type="NCBI Taxonomy" id="1402860"/>
    <lineage>
        <taxon>Bacteria</taxon>
        <taxon>Bacillati</taxon>
        <taxon>Bacillota</taxon>
        <taxon>Bacilli</taxon>
        <taxon>Bacillales</taxon>
        <taxon>Bacillaceae</taxon>
        <taxon>Rossellomorea</taxon>
    </lineage>
</organism>
<accession>A0A0V8HDB7</accession>
<dbReference type="GO" id="GO:0016779">
    <property type="term" value="F:nucleotidyltransferase activity"/>
    <property type="evidence" value="ECO:0007669"/>
    <property type="project" value="InterPro"/>
</dbReference>
<protein>
    <submittedName>
        <fullName evidence="2">Predicted nucleotidyltransferase</fullName>
    </submittedName>
</protein>
<evidence type="ECO:0000259" key="1">
    <source>
        <dbReference type="Pfam" id="PF01909"/>
    </source>
</evidence>
<evidence type="ECO:0000313" key="3">
    <source>
        <dbReference type="Proteomes" id="UP000181997"/>
    </source>
</evidence>
<sequence>MKQDEANHKISGSLKKDVRVKAVYLKGSVGRGEYDEFSDLDLYCLVDESDEAAFHAQRLMHLEAYRKVIFFEEVYIIAPQIIAVFDNLLHVDLFTVTETNFKEKDYFKVLFDPEERLTQFLPTQNLQLTDEQFEQCSYNVAWYLFQYNKARLRKNDLWAVDMLQQVLTNLSKVLLHRYYPARAELGLKALTKLLPKNKSNHMETIYNHVTPDSHKKAADYINNLLTQELDWIDSTLKENDQSTGFLKMMIQLLNKPEKEVRNFNISGGNIYDFLSRTP</sequence>
<gene>
    <name evidence="2" type="ORF">GA0061094_3493</name>
</gene>
<dbReference type="SUPFAM" id="SSF81301">
    <property type="entry name" value="Nucleotidyltransferase"/>
    <property type="match status" value="1"/>
</dbReference>
<dbReference type="InterPro" id="IPR043519">
    <property type="entry name" value="NT_sf"/>
</dbReference>
<dbReference type="OrthoDB" id="68332at2"/>
<evidence type="ECO:0000313" key="2">
    <source>
        <dbReference type="EMBL" id="SCC25441.1"/>
    </source>
</evidence>
<dbReference type="CDD" id="cd05403">
    <property type="entry name" value="NT_KNTase_like"/>
    <property type="match status" value="1"/>
</dbReference>
<feature type="domain" description="Polymerase nucleotidyl transferase" evidence="1">
    <location>
        <begin position="9"/>
        <end position="74"/>
    </location>
</feature>
<dbReference type="Pfam" id="PF01909">
    <property type="entry name" value="NTP_transf_2"/>
    <property type="match status" value="1"/>
</dbReference>
<dbReference type="RefSeq" id="WP_058299445.1">
    <property type="nucleotide sequence ID" value="NZ_FMAU01000004.1"/>
</dbReference>
<keyword evidence="2" id="KW-0808">Transferase</keyword>
<name>A0A0V8HDB7_9BACI</name>
<dbReference type="EMBL" id="FMAU01000004">
    <property type="protein sequence ID" value="SCC25441.1"/>
    <property type="molecule type" value="Genomic_DNA"/>
</dbReference>